<dbReference type="GO" id="GO:0004467">
    <property type="term" value="F:long-chain fatty acid-CoA ligase activity"/>
    <property type="evidence" value="ECO:0007669"/>
    <property type="project" value="UniProtKB-EC"/>
</dbReference>
<dbReference type="FunFam" id="3.30.300.30:FF:000008">
    <property type="entry name" value="2,3-dihydroxybenzoate-AMP ligase"/>
    <property type="match status" value="1"/>
</dbReference>
<dbReference type="Proteomes" id="UP000238296">
    <property type="component" value="Unassembled WGS sequence"/>
</dbReference>
<dbReference type="AlphaFoldDB" id="A0A1S1NJJ1"/>
<evidence type="ECO:0000259" key="10">
    <source>
        <dbReference type="Pfam" id="PF13193"/>
    </source>
</evidence>
<reference evidence="11 13" key="1">
    <citation type="submission" date="2016-10" db="EMBL/GenBank/DDBJ databases">
        <title>Genome sequence of Mycobacterium talmonii.</title>
        <authorList>
            <person name="Greninger A.L."/>
            <person name="Elliott B."/>
            <person name="Vasireddy S."/>
            <person name="Vasireddy R."/>
        </authorList>
    </citation>
    <scope>NUCLEOTIDE SEQUENCE [LARGE SCALE GENOMIC DNA]</scope>
    <source>
        <strain evidence="11">MO-5499</strain>
        <strain evidence="13">NE-TNMC-100812</strain>
    </source>
</reference>
<sequence length="542" mass="57442">MTIGGIIDVVQGTRVLLRSGVADPTRPDQAVRSLLAVRRYGPFAGAVSHAAARYGDAPAIVDERGALSFRQLDGISNALARGLRADGVGPGDVIAALCRDHRGLVLTMMAANKLGARLVLMNTGFAKPQFADVAARERVSVVMMDAEFADLLSAIPAEVPRILTWVDGASPGIKGAKTIDQLIAGRAITGLPAPPKPGGMVLLTSGTTGTPKGAPRDRINPLHSAQLLDRIPLPSRAVCCVAAPLFHGTGLATFTLALALGNTIVLQRRFDPEATLRAVAEHRAHTLIVVPTMLQRIVELAPDVRAQHDTSSVRIIFAAGSALSPDLCRRTAAIFGDVLYNLYGSTEVAVATVATPQELRQAPGTVGRPPVGCRVALYDESRQPITEPGRTGTVFVGSALSFSGYTDGRTKEIMDGLLCTGDLGHVDANGLWFIDGRADDMIVSGGENVFPLEVENLLADRDDVLDAAVIGVDDPEFGQRLRAYIVPAPAAERDAEDIKAYVKANLARYKVPRDIVFVTELPHNATGKLVRARLAELSGDQH</sequence>
<dbReference type="EMBL" id="MLQM01000053">
    <property type="protein sequence ID" value="OHV04026.1"/>
    <property type="molecule type" value="Genomic_DNA"/>
</dbReference>
<evidence type="ECO:0000256" key="6">
    <source>
        <dbReference type="ARBA" id="ARBA00076959"/>
    </source>
</evidence>
<dbReference type="InterPro" id="IPR042099">
    <property type="entry name" value="ANL_N_sf"/>
</dbReference>
<reference evidence="12" key="3">
    <citation type="submission" date="2018-01" db="EMBL/GenBank/DDBJ databases">
        <authorList>
            <person name="Gaut B.S."/>
            <person name="Morton B.R."/>
            <person name="Clegg M.T."/>
            <person name="Duvall M.R."/>
        </authorList>
    </citation>
    <scope>NUCLEOTIDE SEQUENCE</scope>
    <source>
        <strain evidence="12">ATCC BAA-2683</strain>
    </source>
</reference>
<protein>
    <recommendedName>
        <fullName evidence="5">Long-chain-fatty-acid--CoA ligase FadD13</fullName>
        <ecNumber evidence="3">6.2.1.3</ecNumber>
    </recommendedName>
    <alternativeName>
        <fullName evidence="6">Fatty acyl-CoA ligase</fullName>
    </alternativeName>
    <alternativeName>
        <fullName evidence="8">Fatty acyl-CoA synthetase</fullName>
    </alternativeName>
    <alternativeName>
        <fullName evidence="7">Very-long-chain fatty-acyl-CoA synthetase</fullName>
    </alternativeName>
</protein>
<keyword evidence="2 12" id="KW-0436">Ligase</keyword>
<dbReference type="InterPro" id="IPR025110">
    <property type="entry name" value="AMP-bd_C"/>
</dbReference>
<evidence type="ECO:0000256" key="1">
    <source>
        <dbReference type="ARBA" id="ARBA00006432"/>
    </source>
</evidence>
<comment type="caution">
    <text evidence="11">The sequence shown here is derived from an EMBL/GenBank/DDBJ whole genome shotgun (WGS) entry which is preliminary data.</text>
</comment>
<dbReference type="Pfam" id="PF00501">
    <property type="entry name" value="AMP-binding"/>
    <property type="match status" value="1"/>
</dbReference>
<dbReference type="InterPro" id="IPR045851">
    <property type="entry name" value="AMP-bd_C_sf"/>
</dbReference>
<dbReference type="Pfam" id="PF13193">
    <property type="entry name" value="AMP-binding_C"/>
    <property type="match status" value="1"/>
</dbReference>
<comment type="catalytic activity">
    <reaction evidence="4">
        <text>a long-chain fatty acid + ATP + CoA = a long-chain fatty acyl-CoA + AMP + diphosphate</text>
        <dbReference type="Rhea" id="RHEA:15421"/>
        <dbReference type="ChEBI" id="CHEBI:30616"/>
        <dbReference type="ChEBI" id="CHEBI:33019"/>
        <dbReference type="ChEBI" id="CHEBI:57287"/>
        <dbReference type="ChEBI" id="CHEBI:57560"/>
        <dbReference type="ChEBI" id="CHEBI:83139"/>
        <dbReference type="ChEBI" id="CHEBI:456215"/>
        <dbReference type="EC" id="6.2.1.3"/>
    </reaction>
</comment>
<comment type="similarity">
    <text evidence="1">Belongs to the ATP-dependent AMP-binding enzyme family.</text>
</comment>
<evidence type="ECO:0000256" key="2">
    <source>
        <dbReference type="ARBA" id="ARBA00022598"/>
    </source>
</evidence>
<dbReference type="PROSITE" id="PS00455">
    <property type="entry name" value="AMP_BINDING"/>
    <property type="match status" value="1"/>
</dbReference>
<dbReference type="EC" id="6.2.1.3" evidence="3"/>
<evidence type="ECO:0000256" key="5">
    <source>
        <dbReference type="ARBA" id="ARBA00069710"/>
    </source>
</evidence>
<evidence type="ECO:0000259" key="9">
    <source>
        <dbReference type="Pfam" id="PF00501"/>
    </source>
</evidence>
<evidence type="ECO:0000256" key="7">
    <source>
        <dbReference type="ARBA" id="ARBA00080667"/>
    </source>
</evidence>
<gene>
    <name evidence="12" type="primary">baiB_2</name>
    <name evidence="11" type="ORF">BKN37_11900</name>
    <name evidence="12" type="ORF">C1Y40_03741</name>
</gene>
<evidence type="ECO:0000256" key="8">
    <source>
        <dbReference type="ARBA" id="ARBA00083882"/>
    </source>
</evidence>
<dbReference type="Gene3D" id="3.30.300.30">
    <property type="match status" value="1"/>
</dbReference>
<evidence type="ECO:0000256" key="3">
    <source>
        <dbReference type="ARBA" id="ARBA00026121"/>
    </source>
</evidence>
<evidence type="ECO:0000313" key="14">
    <source>
        <dbReference type="Proteomes" id="UP000238296"/>
    </source>
</evidence>
<accession>A0A1S1NJJ1</accession>
<organism evidence="11 13">
    <name type="scientific">Mycobacterium talmoniae</name>
    <dbReference type="NCBI Taxonomy" id="1858794"/>
    <lineage>
        <taxon>Bacteria</taxon>
        <taxon>Bacillati</taxon>
        <taxon>Actinomycetota</taxon>
        <taxon>Actinomycetes</taxon>
        <taxon>Mycobacteriales</taxon>
        <taxon>Mycobacteriaceae</taxon>
        <taxon>Mycobacterium</taxon>
    </lineage>
</organism>
<dbReference type="SUPFAM" id="SSF56801">
    <property type="entry name" value="Acetyl-CoA synthetase-like"/>
    <property type="match status" value="1"/>
</dbReference>
<name>A0A1S1NJJ1_9MYCO</name>
<evidence type="ECO:0000256" key="4">
    <source>
        <dbReference type="ARBA" id="ARBA00036813"/>
    </source>
</evidence>
<dbReference type="InterPro" id="IPR000873">
    <property type="entry name" value="AMP-dep_synth/lig_dom"/>
</dbReference>
<reference evidence="12 14" key="2">
    <citation type="journal article" date="2017" name="Int. J. Syst. Evol. Microbiol.">
        <title>Mycobacterium talmoniae sp. nov., a slowly growing mycobacterium isolated from human respiratory samples.</title>
        <authorList>
            <person name="Davidson R.M."/>
            <person name="DeGroote M.A."/>
            <person name="Marola J.L."/>
            <person name="Buss S."/>
            <person name="Jones V."/>
            <person name="McNeil M.R."/>
            <person name="Freifeld A.G."/>
            <person name="Elaine Epperson L."/>
            <person name="Hasan N.A."/>
            <person name="Jackson M."/>
            <person name="Iwen P.C."/>
            <person name="Salfinger M."/>
            <person name="Strong M."/>
        </authorList>
    </citation>
    <scope>NUCLEOTIDE SEQUENCE [LARGE SCALE GENOMIC DNA]</scope>
    <source>
        <strain evidence="12 14">ATCC BAA-2683</strain>
    </source>
</reference>
<keyword evidence="13" id="KW-1185">Reference proteome</keyword>
<dbReference type="PANTHER" id="PTHR43201:SF5">
    <property type="entry name" value="MEDIUM-CHAIN ACYL-COA LIGASE ACSF2, MITOCHONDRIAL"/>
    <property type="match status" value="1"/>
</dbReference>
<feature type="domain" description="AMP-dependent synthetase/ligase" evidence="9">
    <location>
        <begin position="49"/>
        <end position="405"/>
    </location>
</feature>
<feature type="domain" description="AMP-binding enzyme C-terminal" evidence="10">
    <location>
        <begin position="453"/>
        <end position="528"/>
    </location>
</feature>
<dbReference type="Gene3D" id="3.40.50.12780">
    <property type="entry name" value="N-terminal domain of ligase-like"/>
    <property type="match status" value="1"/>
</dbReference>
<dbReference type="InterPro" id="IPR020845">
    <property type="entry name" value="AMP-binding_CS"/>
</dbReference>
<evidence type="ECO:0000313" key="12">
    <source>
        <dbReference type="EMBL" id="PQM46085.1"/>
    </source>
</evidence>
<dbReference type="Proteomes" id="UP000179734">
    <property type="component" value="Unassembled WGS sequence"/>
</dbReference>
<dbReference type="PANTHER" id="PTHR43201">
    <property type="entry name" value="ACYL-COA SYNTHETASE"/>
    <property type="match status" value="1"/>
</dbReference>
<evidence type="ECO:0000313" key="11">
    <source>
        <dbReference type="EMBL" id="OHV04026.1"/>
    </source>
</evidence>
<evidence type="ECO:0000313" key="13">
    <source>
        <dbReference type="Proteomes" id="UP000179734"/>
    </source>
</evidence>
<dbReference type="EMBL" id="PPEA01000547">
    <property type="protein sequence ID" value="PQM46085.1"/>
    <property type="molecule type" value="Genomic_DNA"/>
</dbReference>
<dbReference type="RefSeq" id="WP_071025980.1">
    <property type="nucleotide sequence ID" value="NZ_MLQM01000053.1"/>
</dbReference>
<dbReference type="GO" id="GO:0031956">
    <property type="term" value="F:medium-chain fatty acid-CoA ligase activity"/>
    <property type="evidence" value="ECO:0007669"/>
    <property type="project" value="TreeGrafter"/>
</dbReference>
<proteinExistence type="inferred from homology"/>
<dbReference type="CDD" id="cd04433">
    <property type="entry name" value="AFD_class_I"/>
    <property type="match status" value="1"/>
</dbReference>